<dbReference type="RefSeq" id="WP_142553473.1">
    <property type="nucleotide sequence ID" value="NZ_VIFX01000023.1"/>
</dbReference>
<proteinExistence type="predicted"/>
<name>A0A544VYY1_9MYCO</name>
<sequence length="79" mass="8144">MTETNADGRAVAARTLAEALGEEPPAAVGALPDEVLTRLAGQIEDASRRQAAAMEAGVKSALKGVPLPLRGVVRKALLR</sequence>
<evidence type="ECO:0000313" key="2">
    <source>
        <dbReference type="Proteomes" id="UP000315759"/>
    </source>
</evidence>
<accession>A0A544VYY1</accession>
<reference evidence="1 2" key="1">
    <citation type="submission" date="2018-10" db="EMBL/GenBank/DDBJ databases">
        <title>Draft genome of Mycobacterium hodleri strain B.</title>
        <authorList>
            <person name="Amande T.J."/>
            <person name="Mcgenity T.J."/>
        </authorList>
    </citation>
    <scope>NUCLEOTIDE SEQUENCE [LARGE SCALE GENOMIC DNA]</scope>
    <source>
        <strain evidence="1 2">B</strain>
    </source>
</reference>
<gene>
    <name evidence="1" type="ORF">D8S82_18420</name>
</gene>
<dbReference type="EMBL" id="VIFX01000023">
    <property type="protein sequence ID" value="TQR85174.1"/>
    <property type="molecule type" value="Genomic_DNA"/>
</dbReference>
<protein>
    <submittedName>
        <fullName evidence="1">Uncharacterized protein</fullName>
    </submittedName>
</protein>
<dbReference type="AlphaFoldDB" id="A0A544VYY1"/>
<keyword evidence="2" id="KW-1185">Reference proteome</keyword>
<comment type="caution">
    <text evidence="1">The sequence shown here is derived from an EMBL/GenBank/DDBJ whole genome shotgun (WGS) entry which is preliminary data.</text>
</comment>
<evidence type="ECO:0000313" key="1">
    <source>
        <dbReference type="EMBL" id="TQR85174.1"/>
    </source>
</evidence>
<dbReference type="Proteomes" id="UP000315759">
    <property type="component" value="Unassembled WGS sequence"/>
</dbReference>
<organism evidence="1 2">
    <name type="scientific">Mycolicibacterium hodleri</name>
    <dbReference type="NCBI Taxonomy" id="49897"/>
    <lineage>
        <taxon>Bacteria</taxon>
        <taxon>Bacillati</taxon>
        <taxon>Actinomycetota</taxon>
        <taxon>Actinomycetes</taxon>
        <taxon>Mycobacteriales</taxon>
        <taxon>Mycobacteriaceae</taxon>
        <taxon>Mycolicibacterium</taxon>
    </lineage>
</organism>